<evidence type="ECO:0000256" key="2">
    <source>
        <dbReference type="ARBA" id="ARBA00022679"/>
    </source>
</evidence>
<dbReference type="FunFam" id="3.40.1160.10:FF:000007">
    <property type="entry name" value="Carbamate kinase"/>
    <property type="match status" value="1"/>
</dbReference>
<dbReference type="PANTHER" id="PTHR30409:SF1">
    <property type="entry name" value="CARBAMATE KINASE-RELATED"/>
    <property type="match status" value="1"/>
</dbReference>
<keyword evidence="3 4" id="KW-0418">Kinase</keyword>
<dbReference type="CDD" id="cd04235">
    <property type="entry name" value="AAK_CK"/>
    <property type="match status" value="1"/>
</dbReference>
<dbReference type="SUPFAM" id="SSF53633">
    <property type="entry name" value="Carbamate kinase-like"/>
    <property type="match status" value="1"/>
</dbReference>
<dbReference type="PIRSF" id="PIRSF000723">
    <property type="entry name" value="Carbamate_kin"/>
    <property type="match status" value="1"/>
</dbReference>
<name>A0A142D9Z8_9EUKA</name>
<accession>A0A142D9Z8</accession>
<dbReference type="InterPro" id="IPR036393">
    <property type="entry name" value="AceGlu_kinase-like_sf"/>
</dbReference>
<dbReference type="NCBIfam" id="TIGR00746">
    <property type="entry name" value="arcC"/>
    <property type="match status" value="1"/>
</dbReference>
<dbReference type="NCBIfam" id="NF009007">
    <property type="entry name" value="PRK12352.1"/>
    <property type="match status" value="1"/>
</dbReference>
<dbReference type="InterPro" id="IPR001048">
    <property type="entry name" value="Asp/Glu/Uridylate_kinase"/>
</dbReference>
<dbReference type="GO" id="GO:0005829">
    <property type="term" value="C:cytosol"/>
    <property type="evidence" value="ECO:0007669"/>
    <property type="project" value="TreeGrafter"/>
</dbReference>
<evidence type="ECO:0000313" key="6">
    <source>
        <dbReference type="EMBL" id="AMQ24271.1"/>
    </source>
</evidence>
<protein>
    <recommendedName>
        <fullName evidence="4">Carbamate kinase</fullName>
    </recommendedName>
</protein>
<dbReference type="EMBL" id="KT883885">
    <property type="protein sequence ID" value="AMQ24271.1"/>
    <property type="molecule type" value="mRNA"/>
</dbReference>
<evidence type="ECO:0000259" key="5">
    <source>
        <dbReference type="Pfam" id="PF00696"/>
    </source>
</evidence>
<proteinExistence type="evidence at transcript level"/>
<dbReference type="Gene3D" id="3.40.1160.10">
    <property type="entry name" value="Acetylglutamate kinase-like"/>
    <property type="match status" value="1"/>
</dbReference>
<comment type="similarity">
    <text evidence="1 4">Belongs to the carbamate kinase family.</text>
</comment>
<sequence>MRVVIALGGNALLQRGQKGTWETQAANMDATAEALLKIHEGGHEVVLTHGNGPQVGAIKLQNEAAAHVSPDMPLFVCGAMSQGMIGFMMAQSITNQLRLKGDDTIASCIVTQTIVSPEDPAFQNPTKPIGRFYTAEEAQEVMATTGKTMKEDAGRGYRIIVPSPTPIDFVELPAIKALLAAGQMVVSSGGGGIPVLKKADGTFEGVDAVIDKDLSANYLAQCVAADRLVILTDVPFACINYNTPEQKNLETVTVAEMEAHVAAGAFAAGSMLPKVLACIRFVKATGNRAIITSLHSAVDALAGTTGTQICP</sequence>
<dbReference type="PRINTS" id="PR01469">
    <property type="entry name" value="CARBMTKINASE"/>
</dbReference>
<dbReference type="AlphaFoldDB" id="A0A142D9Z8"/>
<organism evidence="6">
    <name type="scientific">Ergobibamus cyprinoides</name>
    <dbReference type="NCBI Taxonomy" id="926446"/>
    <lineage>
        <taxon>Eukaryota</taxon>
        <taxon>Metamonada</taxon>
        <taxon>Carpediemonas-like organisms</taxon>
        <taxon>Ergobibamus</taxon>
    </lineage>
</organism>
<dbReference type="PANTHER" id="PTHR30409">
    <property type="entry name" value="CARBAMATE KINASE"/>
    <property type="match status" value="1"/>
</dbReference>
<evidence type="ECO:0000256" key="4">
    <source>
        <dbReference type="PIRNR" id="PIRNR000723"/>
    </source>
</evidence>
<reference evidence="6" key="1">
    <citation type="submission" date="2015-10" db="EMBL/GenBank/DDBJ databases">
        <title>Arginine deiminase pathway enzymes: evolutionary history in metamonads and other eukaryotes.</title>
        <authorList>
            <person name="Novak L."/>
            <person name="Zubacova Z."/>
            <person name="Karnkowska A."/>
            <person name="Kolisko M."/>
            <person name="Hroudova M."/>
            <person name="Stairs C.W."/>
            <person name="Simpson A.G.B."/>
            <person name="Keeling P.J."/>
            <person name="Roger A.J."/>
            <person name="Cepicka I."/>
            <person name="Hampl V."/>
        </authorList>
    </citation>
    <scope>NUCLEOTIDE SEQUENCE</scope>
</reference>
<feature type="domain" description="Aspartate/glutamate/uridylate kinase" evidence="5">
    <location>
        <begin position="1"/>
        <end position="293"/>
    </location>
</feature>
<keyword evidence="2 4" id="KW-0808">Transferase</keyword>
<dbReference type="GO" id="GO:0019546">
    <property type="term" value="P:L-arginine deiminase pathway"/>
    <property type="evidence" value="ECO:0007669"/>
    <property type="project" value="TreeGrafter"/>
</dbReference>
<dbReference type="GO" id="GO:0008804">
    <property type="term" value="F:carbamate kinase activity"/>
    <property type="evidence" value="ECO:0007669"/>
    <property type="project" value="InterPro"/>
</dbReference>
<evidence type="ECO:0000256" key="1">
    <source>
        <dbReference type="ARBA" id="ARBA00011066"/>
    </source>
</evidence>
<dbReference type="Pfam" id="PF00696">
    <property type="entry name" value="AA_kinase"/>
    <property type="match status" value="1"/>
</dbReference>
<evidence type="ECO:0000256" key="3">
    <source>
        <dbReference type="ARBA" id="ARBA00022777"/>
    </source>
</evidence>
<dbReference type="InterPro" id="IPR003964">
    <property type="entry name" value="Carb_kinase"/>
</dbReference>